<accession>A0ABS1DUJ8</accession>
<keyword evidence="2" id="KW-0732">Signal</keyword>
<protein>
    <recommendedName>
        <fullName evidence="5">Lipoprotein</fullName>
    </recommendedName>
</protein>
<reference evidence="3" key="1">
    <citation type="submission" date="2017-08" db="EMBL/GenBank/DDBJ databases">
        <authorList>
            <person name="Imhoff J.F."/>
            <person name="Rahn T."/>
            <person name="Kuenzel S."/>
            <person name="Neulinger S.C."/>
        </authorList>
    </citation>
    <scope>NUCLEOTIDE SEQUENCE</scope>
    <source>
        <strain evidence="3">IM 151</strain>
    </source>
</reference>
<keyword evidence="4" id="KW-1185">Reference proteome</keyword>
<name>A0ABS1DUJ8_RUBGE</name>
<feature type="chain" id="PRO_5045283437" description="Lipoprotein" evidence="2">
    <location>
        <begin position="18"/>
        <end position="652"/>
    </location>
</feature>
<evidence type="ECO:0008006" key="5">
    <source>
        <dbReference type="Google" id="ProtNLM"/>
    </source>
</evidence>
<proteinExistence type="predicted"/>
<feature type="signal peptide" evidence="2">
    <location>
        <begin position="1"/>
        <end position="17"/>
    </location>
</feature>
<evidence type="ECO:0000313" key="3">
    <source>
        <dbReference type="EMBL" id="MBK1712650.1"/>
    </source>
</evidence>
<comment type="caution">
    <text evidence="3">The sequence shown here is derived from an EMBL/GenBank/DDBJ whole genome shotgun (WGS) entry which is preliminary data.</text>
</comment>
<feature type="region of interest" description="Disordered" evidence="1">
    <location>
        <begin position="30"/>
        <end position="53"/>
    </location>
</feature>
<dbReference type="EMBL" id="NRRU01000022">
    <property type="protein sequence ID" value="MBK1712650.1"/>
    <property type="molecule type" value="Genomic_DNA"/>
</dbReference>
<sequence length="652" mass="65166">MNTSGAFPLWSRAAALAAILAGLLSGCGGGSEGDAEAPPAGADRPTLSGRVTDGSTPTVVGGLQITVKGNVGTARTAEGRFASVDGGDYLASLDQLSGPYLLSDSAASSDYGLYSVATGPGVANLTPLTTLLVAQLLGQEPGAYFAALGNRGGFTQADAAAVATAQLRVRRYLQREFGFELSAVGDFVTTPFDRVEGDPMYDALRALVARVGDYHAVVSALAQESGRCRDEQVLVRSAAAEDAFCPFTKTNQADADDASVRVLGFANRHGDTLTLRLRDATLLELRFVSAEGEAAACSAAGCAGVAIGAPAGDGSVALAFDGTVLGGAAGTRTLVGSVRSGAAGIELPGLPCSANRYYLIAAAAGSAEGYCATPDDFGLGAAGQSQPSGATRRVYTFGDGAGGPSLEVVVQGDAVVRALVYTSDPDSGAATARYQCRDGGCAGITLGAATVDESLGLPVVLRPIRFDGAQLAAVLPDGSLSGTEAITLQADLTGYHLEDPNALPLLPVACAGGAPTVIATPSDQAAGIAVCEPADTQGFQLRTTGTDADGNLVLGIANLLSDGAGSYASGNSVVVAVAPGGAIAYAFFDAFGGPRYECRGSGCTGITVDAPDGAGERQVRLTGTVLTELGTGGLVADRSVALDGFFVAPPGP</sequence>
<evidence type="ECO:0000313" key="4">
    <source>
        <dbReference type="Proteomes" id="UP001041814"/>
    </source>
</evidence>
<gene>
    <name evidence="3" type="ORF">CKO43_07640</name>
</gene>
<dbReference type="Proteomes" id="UP001041814">
    <property type="component" value="Unassembled WGS sequence"/>
</dbReference>
<reference evidence="3" key="2">
    <citation type="journal article" date="2020" name="Microorganisms">
        <title>Osmotic Adaptation and Compatible Solute Biosynthesis of Phototrophic Bacteria as Revealed from Genome Analyses.</title>
        <authorList>
            <person name="Imhoff J.F."/>
            <person name="Rahn T."/>
            <person name="Kunzel S."/>
            <person name="Keller A."/>
            <person name="Neulinger S.C."/>
        </authorList>
    </citation>
    <scope>NUCLEOTIDE SEQUENCE</scope>
    <source>
        <strain evidence="3">IM 151</strain>
    </source>
</reference>
<evidence type="ECO:0000256" key="1">
    <source>
        <dbReference type="SAM" id="MobiDB-lite"/>
    </source>
</evidence>
<organism evidence="3 4">
    <name type="scientific">Rubrivivax gelatinosus</name>
    <name type="common">Rhodocyclus gelatinosus</name>
    <name type="synonym">Rhodopseudomonas gelatinosa</name>
    <dbReference type="NCBI Taxonomy" id="28068"/>
    <lineage>
        <taxon>Bacteria</taxon>
        <taxon>Pseudomonadati</taxon>
        <taxon>Pseudomonadota</taxon>
        <taxon>Betaproteobacteria</taxon>
        <taxon>Burkholderiales</taxon>
        <taxon>Sphaerotilaceae</taxon>
        <taxon>Rubrivivax</taxon>
    </lineage>
</organism>
<evidence type="ECO:0000256" key="2">
    <source>
        <dbReference type="SAM" id="SignalP"/>
    </source>
</evidence>
<dbReference type="RefSeq" id="WP_200378307.1">
    <property type="nucleotide sequence ID" value="NZ_NRRU01000022.1"/>
</dbReference>